<dbReference type="InterPro" id="IPR020613">
    <property type="entry name" value="Thiolase_CS"/>
</dbReference>
<evidence type="ECO:0000313" key="12">
    <source>
        <dbReference type="EMBL" id="KAK8238403.1"/>
    </source>
</evidence>
<dbReference type="Gene3D" id="3.40.47.10">
    <property type="match status" value="2"/>
</dbReference>
<dbReference type="InterPro" id="IPR020615">
    <property type="entry name" value="Thiolase_acyl_enz_int_AS"/>
</dbReference>
<dbReference type="Pfam" id="PF02803">
    <property type="entry name" value="Thiolase_C"/>
    <property type="match status" value="1"/>
</dbReference>
<dbReference type="SUPFAM" id="SSF53901">
    <property type="entry name" value="Thiolase-like"/>
    <property type="match status" value="2"/>
</dbReference>
<dbReference type="InterPro" id="IPR002155">
    <property type="entry name" value="Thiolase"/>
</dbReference>
<dbReference type="InterPro" id="IPR020617">
    <property type="entry name" value="Thiolase_C"/>
</dbReference>
<dbReference type="PANTHER" id="PTHR43853:SF5">
    <property type="entry name" value="ACETYL-COA C-ACETYLTRANSFERASE"/>
    <property type="match status" value="1"/>
</dbReference>
<dbReference type="PROSITE" id="PS00737">
    <property type="entry name" value="THIOLASE_2"/>
    <property type="match status" value="1"/>
</dbReference>
<evidence type="ECO:0000256" key="6">
    <source>
        <dbReference type="ARBA" id="ARBA00023315"/>
    </source>
</evidence>
<evidence type="ECO:0000256" key="9">
    <source>
        <dbReference type="RuleBase" id="RU003557"/>
    </source>
</evidence>
<evidence type="ECO:0000256" key="4">
    <source>
        <dbReference type="ARBA" id="ARBA00022679"/>
    </source>
</evidence>
<organism evidence="12 13">
    <name type="scientific">Phyllosticta capitalensis</name>
    <dbReference type="NCBI Taxonomy" id="121624"/>
    <lineage>
        <taxon>Eukaryota</taxon>
        <taxon>Fungi</taxon>
        <taxon>Dikarya</taxon>
        <taxon>Ascomycota</taxon>
        <taxon>Pezizomycotina</taxon>
        <taxon>Dothideomycetes</taxon>
        <taxon>Dothideomycetes incertae sedis</taxon>
        <taxon>Botryosphaeriales</taxon>
        <taxon>Phyllostictaceae</taxon>
        <taxon>Phyllosticta</taxon>
    </lineage>
</organism>
<evidence type="ECO:0000256" key="7">
    <source>
        <dbReference type="ARBA" id="ARBA00024073"/>
    </source>
</evidence>
<dbReference type="InterPro" id="IPR020616">
    <property type="entry name" value="Thiolase_N"/>
</dbReference>
<dbReference type="NCBIfam" id="TIGR01930">
    <property type="entry name" value="AcCoA-C-Actrans"/>
    <property type="match status" value="1"/>
</dbReference>
<sequence length="413" mass="43570">MAGFIQKGAKAILTKSPNDVVFLSALRTPVTRAKKGALKDAYDHELLAAVLKATLEKHPNLDPSKVQDVHVGTVLAELGGSKAGRMALNHVGYPTTTSLQTVNRACSSGLAAITGIAHSIAVGQIDVGIGAGMESMTRNYGSRAIPTQLWSELRDSPVKDARDCIMNMGLTAENVAERYGVNRQDQDAFAAHSQQKAARAQKSSLFDAEIVPVKTRTVPNPDVPENTEEITVRQDDGIRPTTTVEKLSTMKPAFRPDGTSTAGNSSQVSDGAAAALMMRRSTAQALGLSGSIIGKWAGTQVVGCAPDEMGIGPALAIPKLLDYTGVKKEEIGIWEINEAFASQALYCIRELGIDEAKVNPKGGAIALGHPLGATGARQLATLLPELERQSQEFGVVSMCIGTGMGMASLIVRE</sequence>
<evidence type="ECO:0000256" key="1">
    <source>
        <dbReference type="ARBA" id="ARBA00001958"/>
    </source>
</evidence>
<accession>A0ABR1YV24</accession>
<feature type="domain" description="Thiolase N-terminal" evidence="10">
    <location>
        <begin position="20"/>
        <end position="281"/>
    </location>
</feature>
<feature type="domain" description="Thiolase C-terminal" evidence="11">
    <location>
        <begin position="294"/>
        <end position="411"/>
    </location>
</feature>
<dbReference type="PROSITE" id="PS00098">
    <property type="entry name" value="THIOLASE_1"/>
    <property type="match status" value="1"/>
</dbReference>
<evidence type="ECO:0000256" key="5">
    <source>
        <dbReference type="ARBA" id="ARBA00022958"/>
    </source>
</evidence>
<evidence type="ECO:0000256" key="8">
    <source>
        <dbReference type="ARBA" id="ARBA00047605"/>
    </source>
</evidence>
<comment type="pathway">
    <text evidence="2">Lipid metabolism; fatty acid metabolism.</text>
</comment>
<dbReference type="PANTHER" id="PTHR43853">
    <property type="entry name" value="3-KETOACYL-COA THIOLASE, PEROXISOMAL"/>
    <property type="match status" value="1"/>
</dbReference>
<keyword evidence="4 9" id="KW-0808">Transferase</keyword>
<proteinExistence type="inferred from homology"/>
<keyword evidence="6 9" id="KW-0012">Acyltransferase</keyword>
<keyword evidence="13" id="KW-1185">Reference proteome</keyword>
<protein>
    <recommendedName>
        <fullName evidence="7">acetyl-CoA C-acyltransferase</fullName>
        <ecNumber evidence="7">2.3.1.16</ecNumber>
    </recommendedName>
</protein>
<dbReference type="Pfam" id="PF00108">
    <property type="entry name" value="Thiolase_N"/>
    <property type="match status" value="1"/>
</dbReference>
<evidence type="ECO:0000259" key="10">
    <source>
        <dbReference type="Pfam" id="PF00108"/>
    </source>
</evidence>
<dbReference type="CDD" id="cd00751">
    <property type="entry name" value="thiolase"/>
    <property type="match status" value="1"/>
</dbReference>
<name>A0ABR1YV24_9PEZI</name>
<evidence type="ECO:0000313" key="13">
    <source>
        <dbReference type="Proteomes" id="UP001492380"/>
    </source>
</evidence>
<evidence type="ECO:0000259" key="11">
    <source>
        <dbReference type="Pfam" id="PF02803"/>
    </source>
</evidence>
<comment type="catalytic activity">
    <reaction evidence="8">
        <text>an acyl-CoA + acetyl-CoA = a 3-oxoacyl-CoA + CoA</text>
        <dbReference type="Rhea" id="RHEA:21564"/>
        <dbReference type="ChEBI" id="CHEBI:57287"/>
        <dbReference type="ChEBI" id="CHEBI:57288"/>
        <dbReference type="ChEBI" id="CHEBI:58342"/>
        <dbReference type="ChEBI" id="CHEBI:90726"/>
        <dbReference type="EC" id="2.3.1.16"/>
    </reaction>
</comment>
<dbReference type="Proteomes" id="UP001492380">
    <property type="component" value="Unassembled WGS sequence"/>
</dbReference>
<comment type="similarity">
    <text evidence="3 9">Belongs to the thiolase-like superfamily. Thiolase family.</text>
</comment>
<dbReference type="PIRSF" id="PIRSF000429">
    <property type="entry name" value="Ac-CoA_Ac_transf"/>
    <property type="match status" value="1"/>
</dbReference>
<evidence type="ECO:0000256" key="2">
    <source>
        <dbReference type="ARBA" id="ARBA00004872"/>
    </source>
</evidence>
<comment type="caution">
    <text evidence="12">The sequence shown here is derived from an EMBL/GenBank/DDBJ whole genome shotgun (WGS) entry which is preliminary data.</text>
</comment>
<reference evidence="12 13" key="1">
    <citation type="submission" date="2024-04" db="EMBL/GenBank/DDBJ databases">
        <title>Phyllosticta paracitricarpa is synonymous to the EU quarantine fungus P. citricarpa based on phylogenomic analyses.</title>
        <authorList>
            <consortium name="Lawrence Berkeley National Laboratory"/>
            <person name="Van Ingen-Buijs V.A."/>
            <person name="Van Westerhoven A.C."/>
            <person name="Haridas S."/>
            <person name="Skiadas P."/>
            <person name="Martin F."/>
            <person name="Groenewald J.Z."/>
            <person name="Crous P.W."/>
            <person name="Seidl M.F."/>
        </authorList>
    </citation>
    <scope>NUCLEOTIDE SEQUENCE [LARGE SCALE GENOMIC DNA]</scope>
    <source>
        <strain evidence="12 13">CBS 123374</strain>
    </source>
</reference>
<comment type="cofactor">
    <cofactor evidence="1">
        <name>K(+)</name>
        <dbReference type="ChEBI" id="CHEBI:29103"/>
    </cofactor>
</comment>
<keyword evidence="5" id="KW-0630">Potassium</keyword>
<dbReference type="InterPro" id="IPR016039">
    <property type="entry name" value="Thiolase-like"/>
</dbReference>
<evidence type="ECO:0000256" key="3">
    <source>
        <dbReference type="ARBA" id="ARBA00010982"/>
    </source>
</evidence>
<dbReference type="InterPro" id="IPR050215">
    <property type="entry name" value="Thiolase-like_sf_Thiolase"/>
</dbReference>
<dbReference type="InterPro" id="IPR020610">
    <property type="entry name" value="Thiolase_AS"/>
</dbReference>
<gene>
    <name evidence="12" type="ORF">HDK90DRAFT_224825</name>
</gene>
<dbReference type="EC" id="2.3.1.16" evidence="7"/>
<dbReference type="EMBL" id="JBBWRZ010000004">
    <property type="protein sequence ID" value="KAK8238403.1"/>
    <property type="molecule type" value="Genomic_DNA"/>
</dbReference>
<dbReference type="PROSITE" id="PS00099">
    <property type="entry name" value="THIOLASE_3"/>
    <property type="match status" value="1"/>
</dbReference>